<evidence type="ECO:0000313" key="3">
    <source>
        <dbReference type="Proteomes" id="UP001235939"/>
    </source>
</evidence>
<feature type="region of interest" description="Disordered" evidence="1">
    <location>
        <begin position="1"/>
        <end position="57"/>
    </location>
</feature>
<accession>A0ABY6KC94</accession>
<evidence type="ECO:0000313" key="2">
    <source>
        <dbReference type="EMBL" id="UYV64845.1"/>
    </source>
</evidence>
<dbReference type="EMBL" id="CP092865">
    <property type="protein sequence ID" value="UYV64845.1"/>
    <property type="molecule type" value="Genomic_DNA"/>
</dbReference>
<dbReference type="Proteomes" id="UP001235939">
    <property type="component" value="Chromosome 03"/>
</dbReference>
<keyword evidence="3" id="KW-1185">Reference proteome</keyword>
<sequence length="275" mass="31240">MEFSGADIVKLAKLISPPEEDTDSEDDFRDQMNPSHIGPQSDVARDQTTVKPQDPDAIWKDDEVHEGAEYQVEDPRPAPKYEILYKQKVTAEDIYLQVIMQSLSKILQNLYLDRVLRLKLIYYNVHIRLYIRSSLVAPTSGKTPPPMDCESSQSGQVMAGVVDELRKREFSDRATKSYCWFTHVENGYLANSGINLENHRLVDIYSDRWCKPSSTYSCMIRYKLKNVKISEKILLLLGLLWQENGLDVGQYTFLGNGHSGAFSASRHCECPVGVG</sequence>
<proteinExistence type="predicted"/>
<dbReference type="PANTHER" id="PTHR21083">
    <property type="entry name" value="TWISTER"/>
    <property type="match status" value="1"/>
</dbReference>
<evidence type="ECO:0000256" key="1">
    <source>
        <dbReference type="SAM" id="MobiDB-lite"/>
    </source>
</evidence>
<feature type="compositionally biased region" description="Acidic residues" evidence="1">
    <location>
        <begin position="18"/>
        <end position="28"/>
    </location>
</feature>
<dbReference type="PANTHER" id="PTHR21083:SF0">
    <property type="entry name" value="DYNEIN AXONEMAL ASSEMBLY FACTOR 6"/>
    <property type="match status" value="1"/>
</dbReference>
<reference evidence="2 3" key="1">
    <citation type="submission" date="2022-01" db="EMBL/GenBank/DDBJ databases">
        <title>A chromosomal length assembly of Cordylochernes scorpioides.</title>
        <authorList>
            <person name="Zeh D."/>
            <person name="Zeh J."/>
        </authorList>
    </citation>
    <scope>NUCLEOTIDE SEQUENCE [LARGE SCALE GENOMIC DNA]</scope>
    <source>
        <strain evidence="2">IN4F17</strain>
        <tissue evidence="2">Whole Body</tissue>
    </source>
</reference>
<protein>
    <submittedName>
        <fullName evidence="2">UBXN11</fullName>
    </submittedName>
</protein>
<name>A0ABY6KC94_9ARAC</name>
<organism evidence="2 3">
    <name type="scientific">Cordylochernes scorpioides</name>
    <dbReference type="NCBI Taxonomy" id="51811"/>
    <lineage>
        <taxon>Eukaryota</taxon>
        <taxon>Metazoa</taxon>
        <taxon>Ecdysozoa</taxon>
        <taxon>Arthropoda</taxon>
        <taxon>Chelicerata</taxon>
        <taxon>Arachnida</taxon>
        <taxon>Pseudoscorpiones</taxon>
        <taxon>Cheliferoidea</taxon>
        <taxon>Chernetidae</taxon>
        <taxon>Cordylochernes</taxon>
    </lineage>
</organism>
<dbReference type="InterPro" id="IPR026697">
    <property type="entry name" value="DNAAF6"/>
</dbReference>
<gene>
    <name evidence="2" type="ORF">LAZ67_3002149</name>
</gene>